<dbReference type="InterPro" id="IPR005183">
    <property type="entry name" value="DUF305_CopM-like"/>
</dbReference>
<keyword evidence="5" id="KW-1185">Reference proteome</keyword>
<dbReference type="SUPFAM" id="SSF47240">
    <property type="entry name" value="Ferritin-like"/>
    <property type="match status" value="1"/>
</dbReference>
<name>A0ABU4RUF3_9HYPH</name>
<evidence type="ECO:0000259" key="3">
    <source>
        <dbReference type="Pfam" id="PF03713"/>
    </source>
</evidence>
<feature type="compositionally biased region" description="Low complexity" evidence="1">
    <location>
        <begin position="31"/>
        <end position="40"/>
    </location>
</feature>
<protein>
    <submittedName>
        <fullName evidence="4">DUF305 domain-containing protein</fullName>
    </submittedName>
</protein>
<dbReference type="PANTHER" id="PTHR36933">
    <property type="entry name" value="SLL0788 PROTEIN"/>
    <property type="match status" value="1"/>
</dbReference>
<dbReference type="Pfam" id="PF03713">
    <property type="entry name" value="DUF305"/>
    <property type="match status" value="1"/>
</dbReference>
<feature type="domain" description="DUF305" evidence="3">
    <location>
        <begin position="64"/>
        <end position="119"/>
    </location>
</feature>
<dbReference type="PANTHER" id="PTHR36933:SF1">
    <property type="entry name" value="SLL0788 PROTEIN"/>
    <property type="match status" value="1"/>
</dbReference>
<dbReference type="InterPro" id="IPR012347">
    <property type="entry name" value="Ferritin-like"/>
</dbReference>
<feature type="signal peptide" evidence="2">
    <location>
        <begin position="1"/>
        <end position="21"/>
    </location>
</feature>
<keyword evidence="2" id="KW-0732">Signal</keyword>
<reference evidence="4 5" key="1">
    <citation type="submission" date="2023-11" db="EMBL/GenBank/DDBJ databases">
        <authorList>
            <person name="Bao R."/>
        </authorList>
    </citation>
    <scope>NUCLEOTIDE SEQUENCE [LARGE SCALE GENOMIC DNA]</scope>
    <source>
        <strain evidence="4 5">PJ23</strain>
    </source>
</reference>
<dbReference type="Proteomes" id="UP001274321">
    <property type="component" value="Unassembled WGS sequence"/>
</dbReference>
<gene>
    <name evidence="4" type="ORF">SCD90_14300</name>
</gene>
<feature type="chain" id="PRO_5047061939" evidence="2">
    <location>
        <begin position="22"/>
        <end position="121"/>
    </location>
</feature>
<dbReference type="Gene3D" id="1.20.1260.10">
    <property type="match status" value="1"/>
</dbReference>
<sequence length="121" mass="13194">MLRVLVLASALSLAVAGPLAAQTGGHHDHPSPAASSGSPSTEEFQKADMEMMQNMKVPYTGNPDVDFRTHMIPHHEGAVAMAKVALRHAKDESTRQMAQKIIDDQEREIGEMRAWLKANGH</sequence>
<accession>A0ABU4RUF3</accession>
<feature type="region of interest" description="Disordered" evidence="1">
    <location>
        <begin position="21"/>
        <end position="48"/>
    </location>
</feature>
<proteinExistence type="predicted"/>
<dbReference type="EMBL" id="JAXAFJ010000010">
    <property type="protein sequence ID" value="MDX6807240.1"/>
    <property type="molecule type" value="Genomic_DNA"/>
</dbReference>
<evidence type="ECO:0000256" key="1">
    <source>
        <dbReference type="SAM" id="MobiDB-lite"/>
    </source>
</evidence>
<evidence type="ECO:0000313" key="4">
    <source>
        <dbReference type="EMBL" id="MDX6807240.1"/>
    </source>
</evidence>
<evidence type="ECO:0000313" key="5">
    <source>
        <dbReference type="Proteomes" id="UP001274321"/>
    </source>
</evidence>
<evidence type="ECO:0000256" key="2">
    <source>
        <dbReference type="SAM" id="SignalP"/>
    </source>
</evidence>
<comment type="caution">
    <text evidence="4">The sequence shown here is derived from an EMBL/GenBank/DDBJ whole genome shotgun (WGS) entry which is preliminary data.</text>
</comment>
<dbReference type="RefSeq" id="WP_319845370.1">
    <property type="nucleotide sequence ID" value="NZ_JAXAFJ010000010.1"/>
</dbReference>
<dbReference type="InterPro" id="IPR009078">
    <property type="entry name" value="Ferritin-like_SF"/>
</dbReference>
<organism evidence="4 5">
    <name type="scientific">Terrihabitans rhizophilus</name>
    <dbReference type="NCBI Taxonomy" id="3092662"/>
    <lineage>
        <taxon>Bacteria</taxon>
        <taxon>Pseudomonadati</taxon>
        <taxon>Pseudomonadota</taxon>
        <taxon>Alphaproteobacteria</taxon>
        <taxon>Hyphomicrobiales</taxon>
        <taxon>Terrihabitans</taxon>
    </lineage>
</organism>